<protein>
    <submittedName>
        <fullName evidence="2">ABC transporter permease</fullName>
    </submittedName>
</protein>
<dbReference type="PANTHER" id="PTHR37305:SF1">
    <property type="entry name" value="MEMBRANE PROTEIN"/>
    <property type="match status" value="1"/>
</dbReference>
<keyword evidence="1" id="KW-0472">Membrane</keyword>
<name>A0ABS6EAI5_9FIRM</name>
<gene>
    <name evidence="2" type="ORF">KQI42_18175</name>
</gene>
<dbReference type="Proteomes" id="UP000749471">
    <property type="component" value="Unassembled WGS sequence"/>
</dbReference>
<feature type="transmembrane region" description="Helical" evidence="1">
    <location>
        <begin position="220"/>
        <end position="241"/>
    </location>
</feature>
<feature type="transmembrane region" description="Helical" evidence="1">
    <location>
        <begin position="108"/>
        <end position="133"/>
    </location>
</feature>
<dbReference type="PANTHER" id="PTHR37305">
    <property type="entry name" value="INTEGRAL MEMBRANE PROTEIN-RELATED"/>
    <property type="match status" value="1"/>
</dbReference>
<comment type="caution">
    <text evidence="2">The sequence shown here is derived from an EMBL/GenBank/DDBJ whole genome shotgun (WGS) entry which is preliminary data.</text>
</comment>
<evidence type="ECO:0000313" key="3">
    <source>
        <dbReference type="Proteomes" id="UP000749471"/>
    </source>
</evidence>
<keyword evidence="1" id="KW-1133">Transmembrane helix</keyword>
<dbReference type="EMBL" id="JAHLPM010000021">
    <property type="protein sequence ID" value="MBU5439940.1"/>
    <property type="molecule type" value="Genomic_DNA"/>
</dbReference>
<feature type="transmembrane region" description="Helical" evidence="1">
    <location>
        <begin position="21"/>
        <end position="43"/>
    </location>
</feature>
<accession>A0ABS6EAI5</accession>
<keyword evidence="1" id="KW-0812">Transmembrane</keyword>
<keyword evidence="3" id="KW-1185">Reference proteome</keyword>
<dbReference type="Pfam" id="PF12730">
    <property type="entry name" value="ABC2_membrane_4"/>
    <property type="match status" value="1"/>
</dbReference>
<sequence>MKVFLSSIKNEFLKQKRGFTWIIVLLLSLGTSFLAFVDVYLRYDYLTKKQNLLNTWEILLLENHLSALWFITFPLAVTTICSLLYYVDYKDGGLKYTLTLPISKNKLYFSKWVTVVIFSIFMIILNISGLILAGKILNFPDSLDIYLFLKYGIYQFISLLGVISLQLWLSSRTNNIIVSLAQGFVGIIASLFLAQSQFIAKLIPYAHILYSIPLKGENNSIAIQGGITFGLLFLFIGMVHFKRKDILD</sequence>
<dbReference type="CDD" id="cd21809">
    <property type="entry name" value="ABC-2_lan_permease-like"/>
    <property type="match status" value="1"/>
</dbReference>
<organism evidence="2 3">
    <name type="scientific">Tissierella simiarum</name>
    <dbReference type="NCBI Taxonomy" id="2841534"/>
    <lineage>
        <taxon>Bacteria</taxon>
        <taxon>Bacillati</taxon>
        <taxon>Bacillota</taxon>
        <taxon>Tissierellia</taxon>
        <taxon>Tissierellales</taxon>
        <taxon>Tissierellaceae</taxon>
        <taxon>Tissierella</taxon>
    </lineage>
</organism>
<reference evidence="2 3" key="1">
    <citation type="submission" date="2021-06" db="EMBL/GenBank/DDBJ databases">
        <authorList>
            <person name="Sun Q."/>
            <person name="Li D."/>
        </authorList>
    </citation>
    <scope>NUCLEOTIDE SEQUENCE [LARGE SCALE GENOMIC DNA]</scope>
    <source>
        <strain evidence="2 3">MSJ-40</strain>
    </source>
</reference>
<feature type="transmembrane region" description="Helical" evidence="1">
    <location>
        <begin position="67"/>
        <end position="87"/>
    </location>
</feature>
<evidence type="ECO:0000256" key="1">
    <source>
        <dbReference type="SAM" id="Phobius"/>
    </source>
</evidence>
<evidence type="ECO:0000313" key="2">
    <source>
        <dbReference type="EMBL" id="MBU5439940.1"/>
    </source>
</evidence>
<feature type="transmembrane region" description="Helical" evidence="1">
    <location>
        <begin position="176"/>
        <end position="200"/>
    </location>
</feature>
<feature type="transmembrane region" description="Helical" evidence="1">
    <location>
        <begin position="145"/>
        <end position="169"/>
    </location>
</feature>
<dbReference type="RefSeq" id="WP_216521832.1">
    <property type="nucleotide sequence ID" value="NZ_JAHLPM010000021.1"/>
</dbReference>
<proteinExistence type="predicted"/>